<comment type="caution">
    <text evidence="1">The sequence shown here is derived from an EMBL/GenBank/DDBJ whole genome shotgun (WGS) entry which is preliminary data.</text>
</comment>
<reference evidence="2" key="1">
    <citation type="journal article" date="2023" name="G3 (Bethesda)">
        <title>Genome assembly and association tests identify interacting loci associated with vigor, precocity, and sex in interspecific pistachio rootstocks.</title>
        <authorList>
            <person name="Palmer W."/>
            <person name="Jacygrad E."/>
            <person name="Sagayaradj S."/>
            <person name="Cavanaugh K."/>
            <person name="Han R."/>
            <person name="Bertier L."/>
            <person name="Beede B."/>
            <person name="Kafkas S."/>
            <person name="Golino D."/>
            <person name="Preece J."/>
            <person name="Michelmore R."/>
        </authorList>
    </citation>
    <scope>NUCLEOTIDE SEQUENCE [LARGE SCALE GENOMIC DNA]</scope>
</reference>
<proteinExistence type="predicted"/>
<dbReference type="EMBL" id="CM047909">
    <property type="protein sequence ID" value="KAJ0078777.1"/>
    <property type="molecule type" value="Genomic_DNA"/>
</dbReference>
<evidence type="ECO:0000313" key="2">
    <source>
        <dbReference type="Proteomes" id="UP001164250"/>
    </source>
</evidence>
<organism evidence="1 2">
    <name type="scientific">Pistacia atlantica</name>
    <dbReference type="NCBI Taxonomy" id="434234"/>
    <lineage>
        <taxon>Eukaryota</taxon>
        <taxon>Viridiplantae</taxon>
        <taxon>Streptophyta</taxon>
        <taxon>Embryophyta</taxon>
        <taxon>Tracheophyta</taxon>
        <taxon>Spermatophyta</taxon>
        <taxon>Magnoliopsida</taxon>
        <taxon>eudicotyledons</taxon>
        <taxon>Gunneridae</taxon>
        <taxon>Pentapetalae</taxon>
        <taxon>rosids</taxon>
        <taxon>malvids</taxon>
        <taxon>Sapindales</taxon>
        <taxon>Anacardiaceae</taxon>
        <taxon>Pistacia</taxon>
    </lineage>
</organism>
<sequence>MLKWESWYFPSMSNEAIEEIFPCLKHLTLQNCPKLIEKLPTQIPSLKKLSISECPRLKCSLKGLSSLVELDIEKCNEDPLRYVAHLPSLTRLKSKSISELTSLPAFKFMALEVLQIESCPKLKCLLEELDIEDCRSFESWNFPNGKLPTMLKSLKIHCCRSLQYLPEVAFENDTSSNMSQLEKLEIVDCPSLTYLGTEKLLYCLKRLRISYCLKFEKSLEKMLRNNASLEYIDISRYVKLSSFPECLQDLSNLTEININSCPHLEFFPETGLPVSSLRTFCISNCESLKSLPNQMHEVMALRNLTITDCASSHSSVEIAQTSLRELRISGECSEDITSFPVDEDLLPRSLISLCIGRFKNLSNLSRGLNSLTLLEELEIINCSKLQSLPWDCLPASLGRLNIMDCPLLRQLFKAKRANRHVTARIPCVEVDGDCIQ</sequence>
<name>A0ACC0ZW23_9ROSI</name>
<keyword evidence="2" id="KW-1185">Reference proteome</keyword>
<protein>
    <submittedName>
        <fullName evidence="1">Uncharacterized protein</fullName>
    </submittedName>
</protein>
<evidence type="ECO:0000313" key="1">
    <source>
        <dbReference type="EMBL" id="KAJ0078777.1"/>
    </source>
</evidence>
<gene>
    <name evidence="1" type="ORF">Patl1_23290</name>
</gene>
<accession>A0ACC0ZW23</accession>
<dbReference type="Proteomes" id="UP001164250">
    <property type="component" value="Chromosome 13"/>
</dbReference>